<evidence type="ECO:0000256" key="7">
    <source>
        <dbReference type="ARBA" id="ARBA00023150"/>
    </source>
</evidence>
<feature type="binding site" evidence="8">
    <location>
        <position position="69"/>
    </location>
    <ligand>
        <name>GTP</name>
        <dbReference type="ChEBI" id="CHEBI:37565"/>
    </ligand>
</feature>
<name>A0A0U5GFY6_9GAMM</name>
<gene>
    <name evidence="8 10" type="primary">mobA</name>
    <name evidence="10" type="ORF">EM595_0020</name>
</gene>
<keyword evidence="3 8" id="KW-0479">Metal-binding</keyword>
<comment type="similarity">
    <text evidence="8">Belongs to the MobA family.</text>
</comment>
<dbReference type="GO" id="GO:0046872">
    <property type="term" value="F:metal ion binding"/>
    <property type="evidence" value="ECO:0007669"/>
    <property type="project" value="UniProtKB-KW"/>
</dbReference>
<dbReference type="PANTHER" id="PTHR19136">
    <property type="entry name" value="MOLYBDENUM COFACTOR GUANYLYLTRANSFERASE"/>
    <property type="match status" value="1"/>
</dbReference>
<evidence type="ECO:0000313" key="11">
    <source>
        <dbReference type="Proteomes" id="UP000059419"/>
    </source>
</evidence>
<dbReference type="PANTHER" id="PTHR19136:SF81">
    <property type="entry name" value="MOLYBDENUM COFACTOR GUANYLYLTRANSFERASE"/>
    <property type="match status" value="1"/>
</dbReference>
<dbReference type="SUPFAM" id="SSF53448">
    <property type="entry name" value="Nucleotide-diphospho-sugar transferases"/>
    <property type="match status" value="1"/>
</dbReference>
<dbReference type="Gene3D" id="3.90.550.10">
    <property type="entry name" value="Spore Coat Polysaccharide Biosynthesis Protein SpsA, Chain A"/>
    <property type="match status" value="1"/>
</dbReference>
<keyword evidence="6 8" id="KW-0342">GTP-binding</keyword>
<comment type="subunit">
    <text evidence="8">Monomer.</text>
</comment>
<comment type="catalytic activity">
    <reaction evidence="8">
        <text>Mo-molybdopterin + GTP + H(+) = Mo-molybdopterin guanine dinucleotide + diphosphate</text>
        <dbReference type="Rhea" id="RHEA:34243"/>
        <dbReference type="ChEBI" id="CHEBI:15378"/>
        <dbReference type="ChEBI" id="CHEBI:33019"/>
        <dbReference type="ChEBI" id="CHEBI:37565"/>
        <dbReference type="ChEBI" id="CHEBI:71302"/>
        <dbReference type="ChEBI" id="CHEBI:71310"/>
        <dbReference type="EC" id="2.7.7.77"/>
    </reaction>
</comment>
<feature type="binding site" evidence="8">
    <location>
        <position position="23"/>
    </location>
    <ligand>
        <name>GTP</name>
        <dbReference type="ChEBI" id="CHEBI:37565"/>
    </ligand>
</feature>
<evidence type="ECO:0000313" key="10">
    <source>
        <dbReference type="EMBL" id="CUU22257.1"/>
    </source>
</evidence>
<comment type="cofactor">
    <cofactor evidence="8">
        <name>Mg(2+)</name>
        <dbReference type="ChEBI" id="CHEBI:18420"/>
    </cofactor>
</comment>
<feature type="binding site" evidence="8">
    <location>
        <position position="99"/>
    </location>
    <ligand>
        <name>Mg(2+)</name>
        <dbReference type="ChEBI" id="CHEBI:18420"/>
    </ligand>
</feature>
<dbReference type="OrthoDB" id="9788394at2"/>
<dbReference type="STRING" id="1619313.EM595_0020"/>
<dbReference type="GO" id="GO:0061603">
    <property type="term" value="F:molybdenum cofactor guanylyltransferase activity"/>
    <property type="evidence" value="ECO:0007669"/>
    <property type="project" value="UniProtKB-EC"/>
</dbReference>
<accession>A0A0U5GFY6</accession>
<dbReference type="GO" id="GO:0005737">
    <property type="term" value="C:cytoplasm"/>
    <property type="evidence" value="ECO:0007669"/>
    <property type="project" value="UniProtKB-SubCell"/>
</dbReference>
<evidence type="ECO:0000259" key="9">
    <source>
        <dbReference type="Pfam" id="PF12804"/>
    </source>
</evidence>
<dbReference type="NCBIfam" id="TIGR02665">
    <property type="entry name" value="molyb_mobA"/>
    <property type="match status" value="1"/>
</dbReference>
<comment type="domain">
    <text evidence="8">The N-terminal domain determines nucleotide recognition and specific binding, while the C-terminal domain determines the specific binding to the target protein.</text>
</comment>
<dbReference type="KEGG" id="ege:EM595_0020"/>
<keyword evidence="4 8" id="KW-0547">Nucleotide-binding</keyword>
<dbReference type="Pfam" id="PF12804">
    <property type="entry name" value="NTP_transf_3"/>
    <property type="match status" value="1"/>
</dbReference>
<keyword evidence="10" id="KW-0548">Nucleotidyltransferase</keyword>
<dbReference type="EC" id="2.7.7.77" evidence="8"/>
<feature type="domain" description="MobA-like NTP transferase" evidence="9">
    <location>
        <begin position="7"/>
        <end position="157"/>
    </location>
</feature>
<evidence type="ECO:0000256" key="5">
    <source>
        <dbReference type="ARBA" id="ARBA00022842"/>
    </source>
</evidence>
<dbReference type="AlphaFoldDB" id="A0A0U5GFY6"/>
<comment type="subcellular location">
    <subcellularLocation>
        <location evidence="8">Cytoplasm</location>
    </subcellularLocation>
</comment>
<dbReference type="PATRIC" id="fig|1619313.3.peg.19"/>
<evidence type="ECO:0000256" key="6">
    <source>
        <dbReference type="ARBA" id="ARBA00023134"/>
    </source>
</evidence>
<dbReference type="RefSeq" id="WP_067426517.1">
    <property type="nucleotide sequence ID" value="NZ_LN907827.1"/>
</dbReference>
<evidence type="ECO:0000256" key="8">
    <source>
        <dbReference type="HAMAP-Rule" id="MF_00316"/>
    </source>
</evidence>
<dbReference type="Proteomes" id="UP000059419">
    <property type="component" value="Chromosome 1"/>
</dbReference>
<dbReference type="HAMAP" id="MF_00316">
    <property type="entry name" value="MobA"/>
    <property type="match status" value="1"/>
</dbReference>
<keyword evidence="11" id="KW-1185">Reference proteome</keyword>
<feature type="binding site" evidence="8">
    <location>
        <position position="99"/>
    </location>
    <ligand>
        <name>GTP</name>
        <dbReference type="ChEBI" id="CHEBI:37565"/>
    </ligand>
</feature>
<keyword evidence="2 8" id="KW-0808">Transferase</keyword>
<dbReference type="CDD" id="cd02503">
    <property type="entry name" value="MobA"/>
    <property type="match status" value="1"/>
</dbReference>
<comment type="function">
    <text evidence="8">Transfers a GMP moiety from GTP to Mo-molybdopterin (Mo-MPT) cofactor (Moco or molybdenum cofactor) to form Mo-molybdopterin guanine dinucleotide (Mo-MGD) cofactor.</text>
</comment>
<dbReference type="EMBL" id="LN907827">
    <property type="protein sequence ID" value="CUU22257.1"/>
    <property type="molecule type" value="Genomic_DNA"/>
</dbReference>
<dbReference type="GO" id="GO:0005525">
    <property type="term" value="F:GTP binding"/>
    <property type="evidence" value="ECO:0007669"/>
    <property type="project" value="UniProtKB-UniRule"/>
</dbReference>
<evidence type="ECO:0000256" key="3">
    <source>
        <dbReference type="ARBA" id="ARBA00022723"/>
    </source>
</evidence>
<reference evidence="11" key="1">
    <citation type="submission" date="2015-11" db="EMBL/GenBank/DDBJ databases">
        <authorList>
            <person name="Blom J."/>
        </authorList>
    </citation>
    <scope>NUCLEOTIDE SEQUENCE [LARGE SCALE GENOMIC DNA]</scope>
</reference>
<keyword evidence="7 8" id="KW-0501">Molybdenum cofactor biosynthesis</keyword>
<proteinExistence type="inferred from homology"/>
<organism evidence="10 11">
    <name type="scientific">Duffyella gerundensis</name>
    <dbReference type="NCBI Taxonomy" id="1619313"/>
    <lineage>
        <taxon>Bacteria</taxon>
        <taxon>Pseudomonadati</taxon>
        <taxon>Pseudomonadota</taxon>
        <taxon>Gammaproteobacteria</taxon>
        <taxon>Enterobacterales</taxon>
        <taxon>Erwiniaceae</taxon>
        <taxon>Duffyella</taxon>
    </lineage>
</organism>
<keyword evidence="5 8" id="KW-0460">Magnesium</keyword>
<evidence type="ECO:0000256" key="4">
    <source>
        <dbReference type="ARBA" id="ARBA00022741"/>
    </source>
</evidence>
<comment type="caution">
    <text evidence="8">Lacks conserved residue(s) required for the propagation of feature annotation.</text>
</comment>
<evidence type="ECO:0000256" key="1">
    <source>
        <dbReference type="ARBA" id="ARBA00022490"/>
    </source>
</evidence>
<sequence length="191" mass="21492">MKANVTGVILSGGRSSRMGGQDKGLMLLNGEPLYQHVLKRLQPQVSTVIISANRHQDRYQRSGCQVIGDSLDDYPGPLAGMLAALQNIETEWAAFTACDTPFIPANYVARLWQAKAEAPIVWVKSTQRDHPMLSLINRRCVDELLHFLQQGERKVMHFMRQQGGHIVEFTEEELVFMNVNTAEELRMAGEL</sequence>
<dbReference type="InterPro" id="IPR025877">
    <property type="entry name" value="MobA-like_NTP_Trfase"/>
</dbReference>
<keyword evidence="1 8" id="KW-0963">Cytoplasm</keyword>
<dbReference type="InterPro" id="IPR029044">
    <property type="entry name" value="Nucleotide-diphossugar_trans"/>
</dbReference>
<protein>
    <recommendedName>
        <fullName evidence="8">Molybdenum cofactor guanylyltransferase</fullName>
        <shortName evidence="8">MoCo guanylyltransferase</shortName>
        <ecNumber evidence="8">2.7.7.77</ecNumber>
    </recommendedName>
    <alternativeName>
        <fullName evidence="8">GTP:molybdopterin guanylyltransferase</fullName>
    </alternativeName>
    <alternativeName>
        <fullName evidence="8">Mo-MPT guanylyltransferase</fullName>
    </alternativeName>
    <alternativeName>
        <fullName evidence="8">Molybdopterin guanylyltransferase</fullName>
    </alternativeName>
    <alternativeName>
        <fullName evidence="8">Molybdopterin-guanine dinucleotide synthase</fullName>
        <shortName evidence="8">MGD synthase</shortName>
    </alternativeName>
</protein>
<feature type="binding site" evidence="8">
    <location>
        <begin position="10"/>
        <end position="12"/>
    </location>
    <ligand>
        <name>GTP</name>
        <dbReference type="ChEBI" id="CHEBI:37565"/>
    </ligand>
</feature>
<dbReference type="GO" id="GO:1902758">
    <property type="term" value="P:bis(molybdopterin guanine dinucleotide)molybdenum biosynthetic process"/>
    <property type="evidence" value="ECO:0007669"/>
    <property type="project" value="TreeGrafter"/>
</dbReference>
<evidence type="ECO:0000256" key="2">
    <source>
        <dbReference type="ARBA" id="ARBA00022679"/>
    </source>
</evidence>
<dbReference type="InterPro" id="IPR013482">
    <property type="entry name" value="Molybde_CF_guanTrfase"/>
</dbReference>